<dbReference type="RefSeq" id="XP_022675484.1">
    <property type="nucleotide sequence ID" value="XM_022818859.1"/>
</dbReference>
<dbReference type="EMBL" id="AP012215">
    <property type="protein sequence ID" value="BAO39648.1"/>
    <property type="molecule type" value="Genomic_DNA"/>
</dbReference>
<organism evidence="2 3">
    <name type="scientific">Kluyveromyces marxianus (strain DMKU3-1042 / BCC 29191 / NBRC 104275)</name>
    <name type="common">Yeast</name>
    <name type="synonym">Candida kefyr</name>
    <dbReference type="NCBI Taxonomy" id="1003335"/>
    <lineage>
        <taxon>Eukaryota</taxon>
        <taxon>Fungi</taxon>
        <taxon>Dikarya</taxon>
        <taxon>Ascomycota</taxon>
        <taxon>Saccharomycotina</taxon>
        <taxon>Saccharomycetes</taxon>
        <taxon>Saccharomycetales</taxon>
        <taxon>Saccharomycetaceae</taxon>
        <taxon>Kluyveromyces</taxon>
    </lineage>
</organism>
<reference evidence="2 3" key="1">
    <citation type="journal article" date="2015" name="Biotechnol. Biofuels">
        <title>Genetic basis of the highly efficient yeast Kluyveromyces marxianus: complete genome sequence and transcriptome analyses.</title>
        <authorList>
            <person name="Lertwattanasakul N."/>
            <person name="Kosaka T."/>
            <person name="Hosoyama A."/>
            <person name="Suzuki Y."/>
            <person name="Rodrussamee N."/>
            <person name="Matsutani M."/>
            <person name="Murata M."/>
            <person name="Fujimoto N."/>
            <person name="Suprayogi"/>
            <person name="Tsuchikane K."/>
            <person name="Limtong S."/>
            <person name="Fujita N."/>
            <person name="Yamada M."/>
        </authorList>
    </citation>
    <scope>NUCLEOTIDE SEQUENCE [LARGE SCALE GENOMIC DNA]</scope>
    <source>
        <strain evidence="3">DMKU3-1042 / BCC 29191 / NBRC 104275</strain>
    </source>
</reference>
<feature type="region of interest" description="Disordered" evidence="1">
    <location>
        <begin position="257"/>
        <end position="285"/>
    </location>
</feature>
<dbReference type="Proteomes" id="UP000065495">
    <property type="component" value="Chromosome 3"/>
</dbReference>
<accession>W0T9B5</accession>
<feature type="compositionally biased region" description="Polar residues" evidence="1">
    <location>
        <begin position="30"/>
        <end position="52"/>
    </location>
</feature>
<feature type="compositionally biased region" description="Low complexity" evidence="1">
    <location>
        <begin position="60"/>
        <end position="73"/>
    </location>
</feature>
<protein>
    <submittedName>
        <fullName evidence="2">Uncharacterized protein</fullName>
    </submittedName>
</protein>
<gene>
    <name evidence="2" type="ORF">KLMA_30353</name>
</gene>
<evidence type="ECO:0000256" key="1">
    <source>
        <dbReference type="SAM" id="MobiDB-lite"/>
    </source>
</evidence>
<proteinExistence type="predicted"/>
<dbReference type="KEGG" id="kmx:KLMA_30353"/>
<feature type="compositionally biased region" description="Polar residues" evidence="1">
    <location>
        <begin position="263"/>
        <end position="282"/>
    </location>
</feature>
<evidence type="ECO:0000313" key="2">
    <source>
        <dbReference type="EMBL" id="BAO39648.1"/>
    </source>
</evidence>
<name>W0T9B5_KLUMD</name>
<evidence type="ECO:0000313" key="3">
    <source>
        <dbReference type="Proteomes" id="UP000065495"/>
    </source>
</evidence>
<feature type="compositionally biased region" description="Low complexity" evidence="1">
    <location>
        <begin position="433"/>
        <end position="452"/>
    </location>
</feature>
<dbReference type="VEuPathDB" id="FungiDB:KLMA_30353"/>
<feature type="compositionally biased region" description="Low complexity" evidence="1">
    <location>
        <begin position="145"/>
        <end position="161"/>
    </location>
</feature>
<feature type="region of interest" description="Disordered" evidence="1">
    <location>
        <begin position="28"/>
        <end position="75"/>
    </location>
</feature>
<feature type="region of interest" description="Disordered" evidence="1">
    <location>
        <begin position="433"/>
        <end position="453"/>
    </location>
</feature>
<dbReference type="AlphaFoldDB" id="W0T9B5"/>
<sequence length="479" mass="53765">MHSNMAQVANNSRASYYLSSTDYDFDFTNRYENSTGDSSMGDSNTSPLSAKNYTRKSHTRSSSSQSSSSHGSGDYILRSPIQLENNPVAIRMRNFSFPNFDVNSEIDPLADSESKRQCAPPGKDLLSKYHHRAMNSGQSSLGPGNSYPSSEESSPRRSANSRTCSSLSSFSVDAPILKGCAELSANPLQEHVHFENESENLFNQLRSYRIGSQVDSHSNSDKESHYDEADLQGLRSAFLRSSRKSSLENPGRQLQEFKKRQSLSRMSTSSIVTPQMSPQMSPRGTFHKRASAISDSQHTLLFDNSTFRLRKNSTSESEFSACSGELPKLFKIETTGYCNTYKKHSTVPSPKLTIENTKEQIRRNSNGHFENFHQFAKLNGIERRGSVFACLPETGDSVTDPKINLDFVTTFKMERPPRYRKYKTYFEKRLASTISEEGSSSQPSSDSSSSSSCYLYKEKNSNKDKDDEMLTLIDFLKTD</sequence>
<dbReference type="GeneID" id="34715629"/>
<dbReference type="OrthoDB" id="4066875at2759"/>
<feature type="region of interest" description="Disordered" evidence="1">
    <location>
        <begin position="134"/>
        <end position="163"/>
    </location>
</feature>